<comment type="caution">
    <text evidence="2">The sequence shown here is derived from an EMBL/GenBank/DDBJ whole genome shotgun (WGS) entry which is preliminary data.</text>
</comment>
<keyword evidence="3" id="KW-1185">Reference proteome</keyword>
<name>A0A2I0IWL2_PUNGR</name>
<protein>
    <submittedName>
        <fullName evidence="2">Uncharacterized protein</fullName>
    </submittedName>
</protein>
<feature type="compositionally biased region" description="Basic and acidic residues" evidence="1">
    <location>
        <begin position="96"/>
        <end position="113"/>
    </location>
</feature>
<evidence type="ECO:0000256" key="1">
    <source>
        <dbReference type="SAM" id="MobiDB-lite"/>
    </source>
</evidence>
<dbReference type="EMBL" id="PGOL01002399">
    <property type="protein sequence ID" value="PKI48388.1"/>
    <property type="molecule type" value="Genomic_DNA"/>
</dbReference>
<organism evidence="2 3">
    <name type="scientific">Punica granatum</name>
    <name type="common">Pomegranate</name>
    <dbReference type="NCBI Taxonomy" id="22663"/>
    <lineage>
        <taxon>Eukaryota</taxon>
        <taxon>Viridiplantae</taxon>
        <taxon>Streptophyta</taxon>
        <taxon>Embryophyta</taxon>
        <taxon>Tracheophyta</taxon>
        <taxon>Spermatophyta</taxon>
        <taxon>Magnoliopsida</taxon>
        <taxon>eudicotyledons</taxon>
        <taxon>Gunneridae</taxon>
        <taxon>Pentapetalae</taxon>
        <taxon>rosids</taxon>
        <taxon>malvids</taxon>
        <taxon>Myrtales</taxon>
        <taxon>Lythraceae</taxon>
        <taxon>Punica</taxon>
    </lineage>
</organism>
<evidence type="ECO:0000313" key="3">
    <source>
        <dbReference type="Proteomes" id="UP000233551"/>
    </source>
</evidence>
<proteinExistence type="predicted"/>
<sequence length="133" mass="15083">MTMMMKARLSSQANIVKIGSACLTGALKLNNSEMNRSFHRARPESFANSLISFTPLAQISISSDFHHVGAQRVKLLPTVNIFFVWKSPKGLWPTMDEERIDSRAERSEPMEIHDDFEENGDATDPRSRKQAFQ</sequence>
<accession>A0A2I0IWL2</accession>
<dbReference type="AlphaFoldDB" id="A0A2I0IWL2"/>
<evidence type="ECO:0000313" key="2">
    <source>
        <dbReference type="EMBL" id="PKI48388.1"/>
    </source>
</evidence>
<reference evidence="2 3" key="1">
    <citation type="submission" date="2017-11" db="EMBL/GenBank/DDBJ databases">
        <title>De-novo sequencing of pomegranate (Punica granatum L.) genome.</title>
        <authorList>
            <person name="Akparov Z."/>
            <person name="Amiraslanov A."/>
            <person name="Hajiyeva S."/>
            <person name="Abbasov M."/>
            <person name="Kaur K."/>
            <person name="Hamwieh A."/>
            <person name="Solovyev V."/>
            <person name="Salamov A."/>
            <person name="Braich B."/>
            <person name="Kosarev P."/>
            <person name="Mahmoud A."/>
            <person name="Hajiyev E."/>
            <person name="Babayeva S."/>
            <person name="Izzatullayeva V."/>
            <person name="Mammadov A."/>
            <person name="Mammadov A."/>
            <person name="Sharifova S."/>
            <person name="Ojaghi J."/>
            <person name="Eynullazada K."/>
            <person name="Bayramov B."/>
            <person name="Abdulazimova A."/>
            <person name="Shahmuradov I."/>
        </authorList>
    </citation>
    <scope>NUCLEOTIDE SEQUENCE [LARGE SCALE GENOMIC DNA]</scope>
    <source>
        <strain evidence="3">cv. AG2017</strain>
        <tissue evidence="2">Leaf</tissue>
    </source>
</reference>
<dbReference type="Proteomes" id="UP000233551">
    <property type="component" value="Unassembled WGS sequence"/>
</dbReference>
<feature type="region of interest" description="Disordered" evidence="1">
    <location>
        <begin position="95"/>
        <end position="133"/>
    </location>
</feature>
<gene>
    <name evidence="2" type="ORF">CRG98_031241</name>
</gene>